<dbReference type="EMBL" id="JABSTV010001254">
    <property type="protein sequence ID" value="KAH7939846.1"/>
    <property type="molecule type" value="Genomic_DNA"/>
</dbReference>
<evidence type="ECO:0000313" key="1">
    <source>
        <dbReference type="EMBL" id="KAH7939846.1"/>
    </source>
</evidence>
<reference evidence="1" key="2">
    <citation type="submission" date="2021-09" db="EMBL/GenBank/DDBJ databases">
        <authorList>
            <person name="Jia N."/>
            <person name="Wang J."/>
            <person name="Shi W."/>
            <person name="Du L."/>
            <person name="Sun Y."/>
            <person name="Zhan W."/>
            <person name="Jiang J."/>
            <person name="Wang Q."/>
            <person name="Zhang B."/>
            <person name="Ji P."/>
            <person name="Sakyi L.B."/>
            <person name="Cui X."/>
            <person name="Yuan T."/>
            <person name="Jiang B."/>
            <person name="Yang W."/>
            <person name="Lam T.T.-Y."/>
            <person name="Chang Q."/>
            <person name="Ding S."/>
            <person name="Wang X."/>
            <person name="Zhu J."/>
            <person name="Ruan X."/>
            <person name="Zhao L."/>
            <person name="Wei J."/>
            <person name="Que T."/>
            <person name="Du C."/>
            <person name="Cheng J."/>
            <person name="Dai P."/>
            <person name="Han X."/>
            <person name="Huang E."/>
            <person name="Gao Y."/>
            <person name="Liu J."/>
            <person name="Shao H."/>
            <person name="Ye R."/>
            <person name="Li L."/>
            <person name="Wei W."/>
            <person name="Wang X."/>
            <person name="Wang C."/>
            <person name="Huo Q."/>
            <person name="Li W."/>
            <person name="Guo W."/>
            <person name="Chen H."/>
            <person name="Chen S."/>
            <person name="Zhou L."/>
            <person name="Zhou L."/>
            <person name="Ni X."/>
            <person name="Tian J."/>
            <person name="Zhou Y."/>
            <person name="Sheng Y."/>
            <person name="Liu T."/>
            <person name="Pan Y."/>
            <person name="Xia L."/>
            <person name="Li J."/>
            <person name="Zhao F."/>
            <person name="Cao W."/>
        </authorList>
    </citation>
    <scope>NUCLEOTIDE SEQUENCE</scope>
    <source>
        <strain evidence="1">Rsan-2018</strain>
        <tissue evidence="1">Larvae</tissue>
    </source>
</reference>
<proteinExistence type="predicted"/>
<comment type="caution">
    <text evidence="1">The sequence shown here is derived from an EMBL/GenBank/DDBJ whole genome shotgun (WGS) entry which is preliminary data.</text>
</comment>
<evidence type="ECO:0000313" key="2">
    <source>
        <dbReference type="Proteomes" id="UP000821837"/>
    </source>
</evidence>
<dbReference type="Proteomes" id="UP000821837">
    <property type="component" value="Chromosome 8"/>
</dbReference>
<dbReference type="VEuPathDB" id="VectorBase:RSAN_042415"/>
<keyword evidence="2" id="KW-1185">Reference proteome</keyword>
<name>A0A9D4SQK5_RHISA</name>
<accession>A0A9D4SQK5</accession>
<protein>
    <submittedName>
        <fullName evidence="1">Uncharacterized protein</fullName>
    </submittedName>
</protein>
<organism evidence="1 2">
    <name type="scientific">Rhipicephalus sanguineus</name>
    <name type="common">Brown dog tick</name>
    <name type="synonym">Ixodes sanguineus</name>
    <dbReference type="NCBI Taxonomy" id="34632"/>
    <lineage>
        <taxon>Eukaryota</taxon>
        <taxon>Metazoa</taxon>
        <taxon>Ecdysozoa</taxon>
        <taxon>Arthropoda</taxon>
        <taxon>Chelicerata</taxon>
        <taxon>Arachnida</taxon>
        <taxon>Acari</taxon>
        <taxon>Parasitiformes</taxon>
        <taxon>Ixodida</taxon>
        <taxon>Ixodoidea</taxon>
        <taxon>Ixodidae</taxon>
        <taxon>Rhipicephalinae</taxon>
        <taxon>Rhipicephalus</taxon>
        <taxon>Rhipicephalus</taxon>
    </lineage>
</organism>
<dbReference type="AlphaFoldDB" id="A0A9D4SQK5"/>
<reference evidence="1" key="1">
    <citation type="journal article" date="2020" name="Cell">
        <title>Large-Scale Comparative Analyses of Tick Genomes Elucidate Their Genetic Diversity and Vector Capacities.</title>
        <authorList>
            <consortium name="Tick Genome and Microbiome Consortium (TIGMIC)"/>
            <person name="Jia N."/>
            <person name="Wang J."/>
            <person name="Shi W."/>
            <person name="Du L."/>
            <person name="Sun Y."/>
            <person name="Zhan W."/>
            <person name="Jiang J.F."/>
            <person name="Wang Q."/>
            <person name="Zhang B."/>
            <person name="Ji P."/>
            <person name="Bell-Sakyi L."/>
            <person name="Cui X.M."/>
            <person name="Yuan T.T."/>
            <person name="Jiang B.G."/>
            <person name="Yang W.F."/>
            <person name="Lam T.T."/>
            <person name="Chang Q.C."/>
            <person name="Ding S.J."/>
            <person name="Wang X.J."/>
            <person name="Zhu J.G."/>
            <person name="Ruan X.D."/>
            <person name="Zhao L."/>
            <person name="Wei J.T."/>
            <person name="Ye R.Z."/>
            <person name="Que T.C."/>
            <person name="Du C.H."/>
            <person name="Zhou Y.H."/>
            <person name="Cheng J.X."/>
            <person name="Dai P.F."/>
            <person name="Guo W.B."/>
            <person name="Han X.H."/>
            <person name="Huang E.J."/>
            <person name="Li L.F."/>
            <person name="Wei W."/>
            <person name="Gao Y.C."/>
            <person name="Liu J.Z."/>
            <person name="Shao H.Z."/>
            <person name="Wang X."/>
            <person name="Wang C.C."/>
            <person name="Yang T.C."/>
            <person name="Huo Q.B."/>
            <person name="Li W."/>
            <person name="Chen H.Y."/>
            <person name="Chen S.E."/>
            <person name="Zhou L.G."/>
            <person name="Ni X.B."/>
            <person name="Tian J.H."/>
            <person name="Sheng Y."/>
            <person name="Liu T."/>
            <person name="Pan Y.S."/>
            <person name="Xia L.Y."/>
            <person name="Li J."/>
            <person name="Zhao F."/>
            <person name="Cao W.C."/>
        </authorList>
    </citation>
    <scope>NUCLEOTIDE SEQUENCE</scope>
    <source>
        <strain evidence="1">Rsan-2018</strain>
    </source>
</reference>
<gene>
    <name evidence="1" type="ORF">HPB52_018114</name>
</gene>
<sequence length="96" mass="10496">MFTNVDIRGVERTRCSSSGCECDAFTRPSAVDTCVVQAASVQCGWCCYCGHSPVTHCRATGAPSMDVYTCKLFRVDVSSVRLSLASLLRENKYKTT</sequence>